<protein>
    <submittedName>
        <fullName evidence="2">Uncharacterized protein</fullName>
    </submittedName>
</protein>
<keyword evidence="1" id="KW-1133">Transmembrane helix</keyword>
<feature type="non-terminal residue" evidence="2">
    <location>
        <position position="1"/>
    </location>
</feature>
<dbReference type="GO" id="GO:0000139">
    <property type="term" value="C:Golgi membrane"/>
    <property type="evidence" value="ECO:0007669"/>
    <property type="project" value="InterPro"/>
</dbReference>
<feature type="transmembrane region" description="Helical" evidence="1">
    <location>
        <begin position="20"/>
        <end position="41"/>
    </location>
</feature>
<dbReference type="EMBL" id="HACG01020539">
    <property type="protein sequence ID" value="CEK67404.1"/>
    <property type="molecule type" value="Transcribed_RNA"/>
</dbReference>
<dbReference type="AlphaFoldDB" id="A0A0B6ZFL7"/>
<dbReference type="GO" id="GO:0006506">
    <property type="term" value="P:GPI anchor biosynthetic process"/>
    <property type="evidence" value="ECO:0007669"/>
    <property type="project" value="InterPro"/>
</dbReference>
<accession>A0A0B6ZFL7</accession>
<gene>
    <name evidence="2" type="primary">ORF62477</name>
</gene>
<feature type="non-terminal residue" evidence="2">
    <location>
        <position position="147"/>
    </location>
</feature>
<sequence>RSNGGSQTQPGPSKHTQDMFGCHVVIVVSTIFILMLLILCYSLPFSQLFRIVHSYDDMYDQVEAETKIRSENAKQYFKRQNPKESSLLYNDRLQRKNLTFVLGIVTVQRLQESSTHSSYGYLLQSAASLDKILKKYTYFNNSIPFIC</sequence>
<proteinExistence type="predicted"/>
<evidence type="ECO:0000313" key="2">
    <source>
        <dbReference type="EMBL" id="CEK67404.1"/>
    </source>
</evidence>
<dbReference type="PANTHER" id="PTHR31410:SF1">
    <property type="entry name" value="POST-GPI ATTACHMENT TO PROTEINS FACTOR 4"/>
    <property type="match status" value="1"/>
</dbReference>
<reference evidence="2" key="1">
    <citation type="submission" date="2014-12" db="EMBL/GenBank/DDBJ databases">
        <title>Insight into the proteome of Arion vulgaris.</title>
        <authorList>
            <person name="Aradska J."/>
            <person name="Bulat T."/>
            <person name="Smidak R."/>
            <person name="Sarate P."/>
            <person name="Gangsoo J."/>
            <person name="Sialana F."/>
            <person name="Bilban M."/>
            <person name="Lubec G."/>
        </authorList>
    </citation>
    <scope>NUCLEOTIDE SEQUENCE</scope>
    <source>
        <tissue evidence="2">Skin</tissue>
    </source>
</reference>
<dbReference type="InterPro" id="IPR029675">
    <property type="entry name" value="PGAP4"/>
</dbReference>
<dbReference type="GO" id="GO:0016757">
    <property type="term" value="F:glycosyltransferase activity"/>
    <property type="evidence" value="ECO:0007669"/>
    <property type="project" value="InterPro"/>
</dbReference>
<organism evidence="2">
    <name type="scientific">Arion vulgaris</name>
    <dbReference type="NCBI Taxonomy" id="1028688"/>
    <lineage>
        <taxon>Eukaryota</taxon>
        <taxon>Metazoa</taxon>
        <taxon>Spiralia</taxon>
        <taxon>Lophotrochozoa</taxon>
        <taxon>Mollusca</taxon>
        <taxon>Gastropoda</taxon>
        <taxon>Heterobranchia</taxon>
        <taxon>Euthyneura</taxon>
        <taxon>Panpulmonata</taxon>
        <taxon>Eupulmonata</taxon>
        <taxon>Stylommatophora</taxon>
        <taxon>Helicina</taxon>
        <taxon>Arionoidea</taxon>
        <taxon>Arionidae</taxon>
        <taxon>Arion</taxon>
    </lineage>
</organism>
<name>A0A0B6ZFL7_9EUPU</name>
<keyword evidence="1" id="KW-0812">Transmembrane</keyword>
<keyword evidence="1" id="KW-0472">Membrane</keyword>
<evidence type="ECO:0000256" key="1">
    <source>
        <dbReference type="SAM" id="Phobius"/>
    </source>
</evidence>
<dbReference type="PANTHER" id="PTHR31410">
    <property type="entry name" value="TRANSMEMBRANE PROTEIN 246"/>
    <property type="match status" value="1"/>
</dbReference>